<keyword evidence="9" id="KW-1185">Reference proteome</keyword>
<dbReference type="EMBL" id="CP039712">
    <property type="protein sequence ID" value="QCI87024.1"/>
    <property type="molecule type" value="Genomic_DNA"/>
</dbReference>
<feature type="transmembrane region" description="Helical" evidence="6">
    <location>
        <begin position="20"/>
        <end position="40"/>
    </location>
</feature>
<keyword evidence="2" id="KW-1003">Cell membrane</keyword>
<keyword evidence="5 6" id="KW-0472">Membrane</keyword>
<keyword evidence="4 6" id="KW-1133">Transmembrane helix</keyword>
<evidence type="ECO:0000256" key="1">
    <source>
        <dbReference type="ARBA" id="ARBA00004651"/>
    </source>
</evidence>
<evidence type="ECO:0000256" key="6">
    <source>
        <dbReference type="SAM" id="Phobius"/>
    </source>
</evidence>
<dbReference type="Proteomes" id="UP000298615">
    <property type="component" value="Chromosome"/>
</dbReference>
<reference evidence="8 9" key="1">
    <citation type="submission" date="2019-04" db="EMBL/GenBank/DDBJ databases">
        <title>Vagococcus sp. nov., isolated from faeces of yaks (Bos grunniens).</title>
        <authorList>
            <person name="Ge Y."/>
        </authorList>
    </citation>
    <scope>NUCLEOTIDE SEQUENCE [LARGE SCALE GENOMIC DNA]</scope>
    <source>
        <strain evidence="8 9">MN-17</strain>
    </source>
</reference>
<dbReference type="KEGG" id="vao:FA707_08620"/>
<comment type="subcellular location">
    <subcellularLocation>
        <location evidence="1">Cell membrane</location>
        <topology evidence="1">Multi-pass membrane protein</topology>
    </subcellularLocation>
</comment>
<evidence type="ECO:0000256" key="3">
    <source>
        <dbReference type="ARBA" id="ARBA00022692"/>
    </source>
</evidence>
<evidence type="ECO:0000313" key="9">
    <source>
        <dbReference type="Proteomes" id="UP000298615"/>
    </source>
</evidence>
<evidence type="ECO:0000313" key="8">
    <source>
        <dbReference type="EMBL" id="QCI87024.1"/>
    </source>
</evidence>
<evidence type="ECO:0000259" key="7">
    <source>
        <dbReference type="Pfam" id="PF02706"/>
    </source>
</evidence>
<organism evidence="8 9">
    <name type="scientific">Vagococcus zengguangii</name>
    <dbReference type="NCBI Taxonomy" id="2571750"/>
    <lineage>
        <taxon>Bacteria</taxon>
        <taxon>Bacillati</taxon>
        <taxon>Bacillota</taxon>
        <taxon>Bacilli</taxon>
        <taxon>Lactobacillales</taxon>
        <taxon>Enterococcaceae</taxon>
        <taxon>Vagococcus</taxon>
    </lineage>
</organism>
<dbReference type="RefSeq" id="WP_136953846.1">
    <property type="nucleotide sequence ID" value="NZ_CP039712.1"/>
</dbReference>
<dbReference type="Pfam" id="PF02706">
    <property type="entry name" value="Wzz"/>
    <property type="match status" value="1"/>
</dbReference>
<evidence type="ECO:0000256" key="5">
    <source>
        <dbReference type="ARBA" id="ARBA00023136"/>
    </source>
</evidence>
<evidence type="ECO:0000256" key="2">
    <source>
        <dbReference type="ARBA" id="ARBA00022475"/>
    </source>
</evidence>
<dbReference type="AlphaFoldDB" id="A0A4D7CUS1"/>
<gene>
    <name evidence="8" type="ORF">FA707_08620</name>
</gene>
<protein>
    <recommendedName>
        <fullName evidence="7">Polysaccharide chain length determinant N-terminal domain-containing protein</fullName>
    </recommendedName>
</protein>
<dbReference type="InterPro" id="IPR003856">
    <property type="entry name" value="LPS_length_determ_N"/>
</dbReference>
<feature type="domain" description="Polysaccharide chain length determinant N-terminal" evidence="7">
    <location>
        <begin position="5"/>
        <end position="82"/>
    </location>
</feature>
<dbReference type="GO" id="GO:0005886">
    <property type="term" value="C:plasma membrane"/>
    <property type="evidence" value="ECO:0007669"/>
    <property type="project" value="UniProtKB-SubCell"/>
</dbReference>
<accession>A0A4D7CUS1</accession>
<keyword evidence="3 6" id="KW-0812">Transmembrane</keyword>
<proteinExistence type="predicted"/>
<evidence type="ECO:0000256" key="4">
    <source>
        <dbReference type="ARBA" id="ARBA00022989"/>
    </source>
</evidence>
<sequence>MEEVIKLEDILKVVKKRALGIVSASLLGLGTAAVISYFVMEKQYTSEVQMIAKLPSANNEQMNSNLNDVNFNLQMINTYKDMMG</sequence>
<name>A0A4D7CUS1_9ENTE</name>